<protein>
    <submittedName>
        <fullName evidence="1">(Mediterranean fruit fly) hypothetical protein</fullName>
    </submittedName>
</protein>
<evidence type="ECO:0000313" key="2">
    <source>
        <dbReference type="Proteomes" id="UP000606786"/>
    </source>
</evidence>
<name>A0A811UY51_CERCA</name>
<keyword evidence="2" id="KW-1185">Reference proteome</keyword>
<dbReference type="EMBL" id="CAJHJT010000034">
    <property type="protein sequence ID" value="CAD7003571.1"/>
    <property type="molecule type" value="Genomic_DNA"/>
</dbReference>
<dbReference type="Proteomes" id="UP000606786">
    <property type="component" value="Unassembled WGS sequence"/>
</dbReference>
<accession>A0A811UY51</accession>
<gene>
    <name evidence="1" type="ORF">CCAP1982_LOCUS12020</name>
</gene>
<reference evidence="1" key="1">
    <citation type="submission" date="2020-11" db="EMBL/GenBank/DDBJ databases">
        <authorList>
            <person name="Whitehead M."/>
        </authorList>
    </citation>
    <scope>NUCLEOTIDE SEQUENCE</scope>
    <source>
        <strain evidence="1">EGII</strain>
    </source>
</reference>
<proteinExistence type="predicted"/>
<dbReference type="AlphaFoldDB" id="A0A811UY51"/>
<organism evidence="1 2">
    <name type="scientific">Ceratitis capitata</name>
    <name type="common">Mediterranean fruit fly</name>
    <name type="synonym">Tephritis capitata</name>
    <dbReference type="NCBI Taxonomy" id="7213"/>
    <lineage>
        <taxon>Eukaryota</taxon>
        <taxon>Metazoa</taxon>
        <taxon>Ecdysozoa</taxon>
        <taxon>Arthropoda</taxon>
        <taxon>Hexapoda</taxon>
        <taxon>Insecta</taxon>
        <taxon>Pterygota</taxon>
        <taxon>Neoptera</taxon>
        <taxon>Endopterygota</taxon>
        <taxon>Diptera</taxon>
        <taxon>Brachycera</taxon>
        <taxon>Muscomorpha</taxon>
        <taxon>Tephritoidea</taxon>
        <taxon>Tephritidae</taxon>
        <taxon>Ceratitis</taxon>
        <taxon>Ceratitis</taxon>
    </lineage>
</organism>
<evidence type="ECO:0000313" key="1">
    <source>
        <dbReference type="EMBL" id="CAD7003571.1"/>
    </source>
</evidence>
<comment type="caution">
    <text evidence="1">The sequence shown here is derived from an EMBL/GenBank/DDBJ whole genome shotgun (WGS) entry which is preliminary data.</text>
</comment>
<sequence>MLSLAHKPSQQCNPLRIDVGRGGAISNPADYRKGGWSSLQQQPHWFRELSDSRCVSVCARLWTALWNGVGIVAPPLLPPNVKIAARCVHSKRSLQASRAPTEPYTVGMGVPTLYYSEPIYGPLS</sequence>